<keyword evidence="1" id="KW-0560">Oxidoreductase</keyword>
<dbReference type="Gene3D" id="2.60.120.620">
    <property type="entry name" value="q2cbj1_9rhob like domain"/>
    <property type="match status" value="1"/>
</dbReference>
<evidence type="ECO:0000313" key="1">
    <source>
        <dbReference type="EMBL" id="MFD1323250.1"/>
    </source>
</evidence>
<accession>A0ABW3YHK4</accession>
<keyword evidence="2" id="KW-1185">Reference proteome</keyword>
<keyword evidence="1" id="KW-0223">Dioxygenase</keyword>
<sequence length="247" mass="27093">MLDDEEHRRYQDQGFLGPYRAMGADEAQQLAATVSHDVVGPDQLAVGPRVHCRHLDSRLVFELCTIPSVLDRVAALLGPDLVLWRSNVWHKAPGAAAVAWHQDFNHWPLEPMVNVSVWLALTEATVKNGCVHVVPGSHHEVRSLEVAGQGDPFQESVVTGPSDEAEAVPMVLEPGEYFIFSEKLVHRSGINTSAAPRTGVVSRLTTPAVRVNHDELLNGRHRNIVVRGEDHHGLNRLTSPPPNVASL</sequence>
<evidence type="ECO:0000313" key="2">
    <source>
        <dbReference type="Proteomes" id="UP001597260"/>
    </source>
</evidence>
<dbReference type="PANTHER" id="PTHR20883">
    <property type="entry name" value="PHYTANOYL-COA DIOXYGENASE DOMAIN CONTAINING 1"/>
    <property type="match status" value="1"/>
</dbReference>
<organism evidence="1 2">
    <name type="scientific">Micromonospora sonneratiae</name>
    <dbReference type="NCBI Taxonomy" id="1184706"/>
    <lineage>
        <taxon>Bacteria</taxon>
        <taxon>Bacillati</taxon>
        <taxon>Actinomycetota</taxon>
        <taxon>Actinomycetes</taxon>
        <taxon>Micromonosporales</taxon>
        <taxon>Micromonosporaceae</taxon>
        <taxon>Micromonospora</taxon>
    </lineage>
</organism>
<protein>
    <submittedName>
        <fullName evidence="1">Phytanoyl-CoA dioxygenase family protein</fullName>
    </submittedName>
</protein>
<dbReference type="GO" id="GO:0051213">
    <property type="term" value="F:dioxygenase activity"/>
    <property type="evidence" value="ECO:0007669"/>
    <property type="project" value="UniProtKB-KW"/>
</dbReference>
<dbReference type="SUPFAM" id="SSF51197">
    <property type="entry name" value="Clavaminate synthase-like"/>
    <property type="match status" value="1"/>
</dbReference>
<dbReference type="Proteomes" id="UP001597260">
    <property type="component" value="Unassembled WGS sequence"/>
</dbReference>
<gene>
    <name evidence="1" type="ORF">ACFQ4H_19360</name>
</gene>
<comment type="caution">
    <text evidence="1">The sequence shown here is derived from an EMBL/GenBank/DDBJ whole genome shotgun (WGS) entry which is preliminary data.</text>
</comment>
<reference evidence="2" key="1">
    <citation type="journal article" date="2019" name="Int. J. Syst. Evol. Microbiol.">
        <title>The Global Catalogue of Microorganisms (GCM) 10K type strain sequencing project: providing services to taxonomists for standard genome sequencing and annotation.</title>
        <authorList>
            <consortium name="The Broad Institute Genomics Platform"/>
            <consortium name="The Broad Institute Genome Sequencing Center for Infectious Disease"/>
            <person name="Wu L."/>
            <person name="Ma J."/>
        </authorList>
    </citation>
    <scope>NUCLEOTIDE SEQUENCE [LARGE SCALE GENOMIC DNA]</scope>
    <source>
        <strain evidence="2">JCM 31037</strain>
    </source>
</reference>
<dbReference type="PANTHER" id="PTHR20883:SF48">
    <property type="entry name" value="ECTOINE DIOXYGENASE"/>
    <property type="match status" value="1"/>
</dbReference>
<proteinExistence type="predicted"/>
<dbReference type="RefSeq" id="WP_377572402.1">
    <property type="nucleotide sequence ID" value="NZ_JBHTMP010000029.1"/>
</dbReference>
<dbReference type="EMBL" id="JBHTMP010000029">
    <property type="protein sequence ID" value="MFD1323250.1"/>
    <property type="molecule type" value="Genomic_DNA"/>
</dbReference>
<dbReference type="InterPro" id="IPR008775">
    <property type="entry name" value="Phytyl_CoA_dOase-like"/>
</dbReference>
<dbReference type="Pfam" id="PF05721">
    <property type="entry name" value="PhyH"/>
    <property type="match status" value="1"/>
</dbReference>
<name>A0ABW3YHK4_9ACTN</name>